<keyword evidence="2" id="KW-0732">Signal</keyword>
<dbReference type="Proteomes" id="UP000887575">
    <property type="component" value="Unassembled WGS sequence"/>
</dbReference>
<organism evidence="3 4">
    <name type="scientific">Mesorhabditis belari</name>
    <dbReference type="NCBI Taxonomy" id="2138241"/>
    <lineage>
        <taxon>Eukaryota</taxon>
        <taxon>Metazoa</taxon>
        <taxon>Ecdysozoa</taxon>
        <taxon>Nematoda</taxon>
        <taxon>Chromadorea</taxon>
        <taxon>Rhabditida</taxon>
        <taxon>Rhabditina</taxon>
        <taxon>Rhabditomorpha</taxon>
        <taxon>Rhabditoidea</taxon>
        <taxon>Rhabditidae</taxon>
        <taxon>Mesorhabditinae</taxon>
        <taxon>Mesorhabditis</taxon>
    </lineage>
</organism>
<evidence type="ECO:0000256" key="2">
    <source>
        <dbReference type="SAM" id="SignalP"/>
    </source>
</evidence>
<sequence length="87" mass="9035">MRFAILFCVLLVSSVFGFSPRHKRSSSSSSSSEEHHGLLMTEAVDPLAAQMPSVGASPPIGTQPVQNGGPVYPSGVPNSVPSVTLGR</sequence>
<keyword evidence="3" id="KW-1185">Reference proteome</keyword>
<evidence type="ECO:0000256" key="1">
    <source>
        <dbReference type="SAM" id="MobiDB-lite"/>
    </source>
</evidence>
<proteinExistence type="predicted"/>
<reference evidence="4" key="1">
    <citation type="submission" date="2024-02" db="UniProtKB">
        <authorList>
            <consortium name="WormBaseParasite"/>
        </authorList>
    </citation>
    <scope>IDENTIFICATION</scope>
</reference>
<dbReference type="WBParaSite" id="MBELARI_LOCUS13324">
    <property type="protein sequence ID" value="MBELARI_LOCUS13324"/>
    <property type="gene ID" value="MBELARI_LOCUS13324"/>
</dbReference>
<feature type="chain" id="PRO_5042247959" evidence="2">
    <location>
        <begin position="18"/>
        <end position="87"/>
    </location>
</feature>
<dbReference type="AlphaFoldDB" id="A0AAF3EH53"/>
<feature type="region of interest" description="Disordered" evidence="1">
    <location>
        <begin position="19"/>
        <end position="87"/>
    </location>
</feature>
<evidence type="ECO:0000313" key="3">
    <source>
        <dbReference type="Proteomes" id="UP000887575"/>
    </source>
</evidence>
<feature type="signal peptide" evidence="2">
    <location>
        <begin position="1"/>
        <end position="17"/>
    </location>
</feature>
<name>A0AAF3EH53_9BILA</name>
<feature type="compositionally biased region" description="Polar residues" evidence="1">
    <location>
        <begin position="76"/>
        <end position="87"/>
    </location>
</feature>
<protein>
    <submittedName>
        <fullName evidence="4">Uncharacterized protein</fullName>
    </submittedName>
</protein>
<evidence type="ECO:0000313" key="4">
    <source>
        <dbReference type="WBParaSite" id="MBELARI_LOCUS13324"/>
    </source>
</evidence>
<accession>A0AAF3EH53</accession>